<evidence type="ECO:0000313" key="2">
    <source>
        <dbReference type="EMBL" id="OWK43954.1"/>
    </source>
</evidence>
<name>A0A225DWJ8_9BACT</name>
<dbReference type="Proteomes" id="UP000214646">
    <property type="component" value="Unassembled WGS sequence"/>
</dbReference>
<accession>A0A225DWJ8</accession>
<evidence type="ECO:0000313" key="3">
    <source>
        <dbReference type="Proteomes" id="UP000214646"/>
    </source>
</evidence>
<dbReference type="RefSeq" id="WP_088254734.1">
    <property type="nucleotide sequence ID" value="NZ_NIDE01000004.1"/>
</dbReference>
<keyword evidence="1" id="KW-1133">Transmembrane helix</keyword>
<keyword evidence="3" id="KW-1185">Reference proteome</keyword>
<gene>
    <name evidence="2" type="ORF">FRUB_03553</name>
</gene>
<dbReference type="AlphaFoldDB" id="A0A225DWJ8"/>
<comment type="caution">
    <text evidence="2">The sequence shown here is derived from an EMBL/GenBank/DDBJ whole genome shotgun (WGS) entry which is preliminary data.</text>
</comment>
<protein>
    <submittedName>
        <fullName evidence="2">Uncharacterized protein</fullName>
    </submittedName>
</protein>
<keyword evidence="1" id="KW-0472">Membrane</keyword>
<keyword evidence="1" id="KW-0812">Transmembrane</keyword>
<sequence length="175" mass="18873">MSDAPERAPAPKFGKAVALIVALIVIVLAGVAVVVFPLLMAQSFESAEELTPENIKSFRVFVMNRKELDGGEDIGPYYAAEEDYATLLAPLKGVPEVPQFADARGPWLAEYRIQTKNGRKGTIKMYWVLPPGGRMPAGDAAKLRFQIGPHLFEGGRATSIVAVADECASRGRSAK</sequence>
<evidence type="ECO:0000256" key="1">
    <source>
        <dbReference type="SAM" id="Phobius"/>
    </source>
</evidence>
<reference evidence="3" key="1">
    <citation type="submission" date="2017-06" db="EMBL/GenBank/DDBJ databases">
        <title>Genome analysis of Fimbriiglobus ruber SP5, the first member of the order Planctomycetales with confirmed chitinolytic capability.</title>
        <authorList>
            <person name="Ravin N.V."/>
            <person name="Rakitin A.L."/>
            <person name="Ivanova A.A."/>
            <person name="Beletsky A.V."/>
            <person name="Kulichevskaya I.S."/>
            <person name="Mardanov A.V."/>
            <person name="Dedysh S.N."/>
        </authorList>
    </citation>
    <scope>NUCLEOTIDE SEQUENCE [LARGE SCALE GENOMIC DNA]</scope>
    <source>
        <strain evidence="3">SP5</strain>
    </source>
</reference>
<proteinExistence type="predicted"/>
<dbReference type="EMBL" id="NIDE01000004">
    <property type="protein sequence ID" value="OWK43954.1"/>
    <property type="molecule type" value="Genomic_DNA"/>
</dbReference>
<organism evidence="2 3">
    <name type="scientific">Fimbriiglobus ruber</name>
    <dbReference type="NCBI Taxonomy" id="1908690"/>
    <lineage>
        <taxon>Bacteria</taxon>
        <taxon>Pseudomonadati</taxon>
        <taxon>Planctomycetota</taxon>
        <taxon>Planctomycetia</taxon>
        <taxon>Gemmatales</taxon>
        <taxon>Gemmataceae</taxon>
        <taxon>Fimbriiglobus</taxon>
    </lineage>
</organism>
<feature type="transmembrane region" description="Helical" evidence="1">
    <location>
        <begin position="16"/>
        <end position="39"/>
    </location>
</feature>